<sequence>MTISSINIFLSSAFIVTGKLMHSVSGGARELVARALTGVVLLELLATADVRKAALVGLELDPEPEHPD</sequence>
<reference evidence="2" key="1">
    <citation type="journal article" date="2022" name="Mol. Ecol. Resour.">
        <title>The genomes of chicory, endive, great burdock and yacon provide insights into Asteraceae palaeo-polyploidization history and plant inulin production.</title>
        <authorList>
            <person name="Fan W."/>
            <person name="Wang S."/>
            <person name="Wang H."/>
            <person name="Wang A."/>
            <person name="Jiang F."/>
            <person name="Liu H."/>
            <person name="Zhao H."/>
            <person name="Xu D."/>
            <person name="Zhang Y."/>
        </authorList>
    </citation>
    <scope>NUCLEOTIDE SEQUENCE [LARGE SCALE GENOMIC DNA]</scope>
    <source>
        <strain evidence="2">cv. Yunnan</strain>
    </source>
</reference>
<evidence type="ECO:0000313" key="1">
    <source>
        <dbReference type="EMBL" id="KAI3797794.1"/>
    </source>
</evidence>
<evidence type="ECO:0000313" key="2">
    <source>
        <dbReference type="Proteomes" id="UP001056120"/>
    </source>
</evidence>
<comment type="caution">
    <text evidence="1">The sequence shown here is derived from an EMBL/GenBank/DDBJ whole genome shotgun (WGS) entry which is preliminary data.</text>
</comment>
<proteinExistence type="predicted"/>
<gene>
    <name evidence="1" type="ORF">L1987_33057</name>
</gene>
<dbReference type="EMBL" id="CM042028">
    <property type="protein sequence ID" value="KAI3797794.1"/>
    <property type="molecule type" value="Genomic_DNA"/>
</dbReference>
<keyword evidence="2" id="KW-1185">Reference proteome</keyword>
<accession>A0ACB9HPZ2</accession>
<dbReference type="Proteomes" id="UP001056120">
    <property type="component" value="Linkage Group LG11"/>
</dbReference>
<reference evidence="1 2" key="2">
    <citation type="journal article" date="2022" name="Mol. Ecol. Resour.">
        <title>The genomes of chicory, endive, great burdock and yacon provide insights into Asteraceae paleo-polyploidization history and plant inulin production.</title>
        <authorList>
            <person name="Fan W."/>
            <person name="Wang S."/>
            <person name="Wang H."/>
            <person name="Wang A."/>
            <person name="Jiang F."/>
            <person name="Liu H."/>
            <person name="Zhao H."/>
            <person name="Xu D."/>
            <person name="Zhang Y."/>
        </authorList>
    </citation>
    <scope>NUCLEOTIDE SEQUENCE [LARGE SCALE GENOMIC DNA]</scope>
    <source>
        <strain evidence="2">cv. Yunnan</strain>
        <tissue evidence="1">Leaves</tissue>
    </source>
</reference>
<organism evidence="1 2">
    <name type="scientific">Smallanthus sonchifolius</name>
    <dbReference type="NCBI Taxonomy" id="185202"/>
    <lineage>
        <taxon>Eukaryota</taxon>
        <taxon>Viridiplantae</taxon>
        <taxon>Streptophyta</taxon>
        <taxon>Embryophyta</taxon>
        <taxon>Tracheophyta</taxon>
        <taxon>Spermatophyta</taxon>
        <taxon>Magnoliopsida</taxon>
        <taxon>eudicotyledons</taxon>
        <taxon>Gunneridae</taxon>
        <taxon>Pentapetalae</taxon>
        <taxon>asterids</taxon>
        <taxon>campanulids</taxon>
        <taxon>Asterales</taxon>
        <taxon>Asteraceae</taxon>
        <taxon>Asteroideae</taxon>
        <taxon>Heliantheae alliance</taxon>
        <taxon>Millerieae</taxon>
        <taxon>Smallanthus</taxon>
    </lineage>
</organism>
<name>A0ACB9HPZ2_9ASTR</name>
<protein>
    <submittedName>
        <fullName evidence="1">Uncharacterized protein</fullName>
    </submittedName>
</protein>